<dbReference type="SUPFAM" id="SSF50993">
    <property type="entry name" value="Peptidase/esterase 'gauge' domain"/>
    <property type="match status" value="1"/>
</dbReference>
<protein>
    <recommendedName>
        <fullName evidence="7">Prolyl endopeptidase</fullName>
        <ecNumber evidence="7">3.4.21.-</ecNumber>
    </recommendedName>
</protein>
<dbReference type="InterPro" id="IPR051167">
    <property type="entry name" value="Prolyl_oligopep/macrocyclase"/>
</dbReference>
<dbReference type="InterPro" id="IPR002471">
    <property type="entry name" value="Pept_S9_AS"/>
</dbReference>
<accession>A0A0F7SJ18</accession>
<evidence type="ECO:0000256" key="1">
    <source>
        <dbReference type="ARBA" id="ARBA00001070"/>
    </source>
</evidence>
<evidence type="ECO:0000256" key="7">
    <source>
        <dbReference type="RuleBase" id="RU368024"/>
    </source>
</evidence>
<organism evidence="11">
    <name type="scientific">Phaffia rhodozyma</name>
    <name type="common">Yeast</name>
    <name type="synonym">Xanthophyllomyces dendrorhous</name>
    <dbReference type="NCBI Taxonomy" id="264483"/>
    <lineage>
        <taxon>Eukaryota</taxon>
        <taxon>Fungi</taxon>
        <taxon>Dikarya</taxon>
        <taxon>Basidiomycota</taxon>
        <taxon>Agaricomycotina</taxon>
        <taxon>Tremellomycetes</taxon>
        <taxon>Cystofilobasidiales</taxon>
        <taxon>Mrakiaceae</taxon>
        <taxon>Phaffia</taxon>
    </lineage>
</organism>
<proteinExistence type="inferred from homology"/>
<feature type="region of interest" description="Disordered" evidence="8">
    <location>
        <begin position="1"/>
        <end position="22"/>
    </location>
</feature>
<dbReference type="GO" id="GO:0006508">
    <property type="term" value="P:proteolysis"/>
    <property type="evidence" value="ECO:0007669"/>
    <property type="project" value="UniProtKB-KW"/>
</dbReference>
<dbReference type="EMBL" id="LN483167">
    <property type="protein sequence ID" value="CDZ97299.1"/>
    <property type="molecule type" value="Genomic_DNA"/>
</dbReference>
<dbReference type="SUPFAM" id="SSF53474">
    <property type="entry name" value="alpha/beta-Hydrolases"/>
    <property type="match status" value="1"/>
</dbReference>
<name>A0A0F7SJ18_PHARH</name>
<reference evidence="11" key="1">
    <citation type="submission" date="2014-08" db="EMBL/GenBank/DDBJ databases">
        <authorList>
            <person name="Sharma Rahul"/>
            <person name="Thines Marco"/>
        </authorList>
    </citation>
    <scope>NUCLEOTIDE SEQUENCE</scope>
</reference>
<evidence type="ECO:0000256" key="2">
    <source>
        <dbReference type="ARBA" id="ARBA00005228"/>
    </source>
</evidence>
<sequence length="744" mass="83275">MASSTSIPTFDPTATPYPKARRDEDHVDIYQSAKRGKVEIEDPYHWLEVPPSESAETKAWVDAQVEFCEQTMAQNPDRQAFKEALTKNWNYPKFSAPALMDDGRYYMSYNTGLQNQYPFYRFNKSELPNYGSSEGPFGELFFDPNLLSEDGTISLAASSFSKSGKFWAYGLSKSGSDWYTAYVRSTEGSFEGVDDARKLGDKVEFVKHSSLTWTHDDKGFFYQRFPQEVSDDNLGTATASDQNAMIYYHRIGTDQSTDILVYSRPDEPTYIFGLQVTTDGKYAILSTARDTSTSALMHVAELGDGGLNGEAYKNLNWREIVGEWGSIYSCFANDGPKFYFSTNKDAKNYKIQTCDISNDKLVFEDLIKEDDKAVLSSISAVNENSLVLVYSRDVKDELYLYDLKGNKIKRLLPDFVGSVSGVRCKRQHDKFFLSISSYTNPGAVYVFDYSTKGETESKDVELLKETKMELKSNDFISVQEFYESKDGTKIPVTITRHKDVKLNGSAPLMLYGYGGFNISLDPRFSVTWMTWVHKYRGVLAVPNIRGGGEYGDGWHTDGVLDKKQNSYDDFLAAAEYLVKEGYTSEGKIIMNGGSNGGLLVAACTNQARDGLIGASVADVGVLDLLKFHKWTIGRLWTSDYGNPDKPEDFDFILPISPVHNIDPKKVLPPYLITTADHDDRVVPAHSFKMAATLQHTLAENPNPLVIRIDVKAGHGGGKPTAKIIDEACDKFGWASYQLGLKLHE</sequence>
<evidence type="ECO:0000259" key="9">
    <source>
        <dbReference type="Pfam" id="PF00326"/>
    </source>
</evidence>
<dbReference type="EC" id="3.4.21.-" evidence="7"/>
<comment type="similarity">
    <text evidence="2 7">Belongs to the peptidase S9A family.</text>
</comment>
<evidence type="ECO:0000256" key="4">
    <source>
        <dbReference type="ARBA" id="ARBA00022670"/>
    </source>
</evidence>
<dbReference type="FunFam" id="3.40.50.1820:FF:000005">
    <property type="entry name" value="Prolyl endopeptidase"/>
    <property type="match status" value="1"/>
</dbReference>
<dbReference type="Gene3D" id="3.40.50.1820">
    <property type="entry name" value="alpha/beta hydrolase"/>
    <property type="match status" value="1"/>
</dbReference>
<dbReference type="Pfam" id="PF00326">
    <property type="entry name" value="Peptidase_S9"/>
    <property type="match status" value="1"/>
</dbReference>
<keyword evidence="6 7" id="KW-0720">Serine protease</keyword>
<dbReference type="InterPro" id="IPR001375">
    <property type="entry name" value="Peptidase_S9_cat"/>
</dbReference>
<evidence type="ECO:0000256" key="5">
    <source>
        <dbReference type="ARBA" id="ARBA00022801"/>
    </source>
</evidence>
<dbReference type="FunFam" id="2.130.10.120:FF:000001">
    <property type="entry name" value="Prolyl endopeptidase"/>
    <property type="match status" value="1"/>
</dbReference>
<feature type="domain" description="Peptidase S9 prolyl oligopeptidase catalytic" evidence="9">
    <location>
        <begin position="530"/>
        <end position="739"/>
    </location>
</feature>
<dbReference type="GO" id="GO:0004252">
    <property type="term" value="F:serine-type endopeptidase activity"/>
    <property type="evidence" value="ECO:0007669"/>
    <property type="project" value="UniProtKB-UniRule"/>
</dbReference>
<evidence type="ECO:0000256" key="8">
    <source>
        <dbReference type="SAM" id="MobiDB-lite"/>
    </source>
</evidence>
<dbReference type="InterPro" id="IPR023302">
    <property type="entry name" value="Pept_S9A_N"/>
</dbReference>
<evidence type="ECO:0000313" key="11">
    <source>
        <dbReference type="EMBL" id="CDZ97299.1"/>
    </source>
</evidence>
<dbReference type="Pfam" id="PF02897">
    <property type="entry name" value="Peptidase_S9_N"/>
    <property type="match status" value="1"/>
</dbReference>
<feature type="domain" description="Peptidase S9A N-terminal" evidence="10">
    <location>
        <begin position="18"/>
        <end position="453"/>
    </location>
</feature>
<dbReference type="Gene3D" id="2.130.10.120">
    <property type="entry name" value="Prolyl oligopeptidase, N-terminal domain"/>
    <property type="match status" value="1"/>
</dbReference>
<keyword evidence="4 7" id="KW-0645">Protease</keyword>
<evidence type="ECO:0000256" key="6">
    <source>
        <dbReference type="ARBA" id="ARBA00022825"/>
    </source>
</evidence>
<dbReference type="GO" id="GO:0070012">
    <property type="term" value="F:oligopeptidase activity"/>
    <property type="evidence" value="ECO:0007669"/>
    <property type="project" value="TreeGrafter"/>
</dbReference>
<keyword evidence="5 7" id="KW-0378">Hydrolase</keyword>
<dbReference type="PANTHER" id="PTHR42881">
    <property type="entry name" value="PROLYL ENDOPEPTIDASE"/>
    <property type="match status" value="1"/>
</dbReference>
<comment type="catalytic activity">
    <reaction evidence="1">
        <text>Hydrolysis of Pro-|-Xaa &gt;&gt; Ala-|-Xaa in oligopeptides.</text>
        <dbReference type="EC" id="3.4.21.26"/>
    </reaction>
</comment>
<dbReference type="PRINTS" id="PR00862">
    <property type="entry name" value="PROLIGOPTASE"/>
</dbReference>
<dbReference type="PANTHER" id="PTHR42881:SF2">
    <property type="entry name" value="PROLYL ENDOPEPTIDASE"/>
    <property type="match status" value="1"/>
</dbReference>
<dbReference type="InterPro" id="IPR002470">
    <property type="entry name" value="Peptidase_S9A"/>
</dbReference>
<dbReference type="GO" id="GO:0005829">
    <property type="term" value="C:cytosol"/>
    <property type="evidence" value="ECO:0007669"/>
    <property type="project" value="TreeGrafter"/>
</dbReference>
<dbReference type="InterPro" id="IPR029058">
    <property type="entry name" value="AB_hydrolase_fold"/>
</dbReference>
<dbReference type="AlphaFoldDB" id="A0A0F7SJ18"/>
<dbReference type="PROSITE" id="PS00708">
    <property type="entry name" value="PRO_ENDOPEP_SER"/>
    <property type="match status" value="1"/>
</dbReference>
<evidence type="ECO:0000259" key="10">
    <source>
        <dbReference type="Pfam" id="PF02897"/>
    </source>
</evidence>
<evidence type="ECO:0000256" key="3">
    <source>
        <dbReference type="ARBA" id="ARBA00011245"/>
    </source>
</evidence>
<comment type="subunit">
    <text evidence="3">Monomer.</text>
</comment>